<dbReference type="InterPro" id="IPR013083">
    <property type="entry name" value="Znf_RING/FYVE/PHD"/>
</dbReference>
<dbReference type="SMART" id="SM00184">
    <property type="entry name" value="RING"/>
    <property type="match status" value="1"/>
</dbReference>
<feature type="compositionally biased region" description="Polar residues" evidence="4">
    <location>
        <begin position="168"/>
        <end position="181"/>
    </location>
</feature>
<gene>
    <name evidence="6" type="ORF">MEDL_68424</name>
</gene>
<dbReference type="EMBL" id="CAJPWZ010003321">
    <property type="protein sequence ID" value="CAG2257218.1"/>
    <property type="molecule type" value="Genomic_DNA"/>
</dbReference>
<evidence type="ECO:0000259" key="5">
    <source>
        <dbReference type="PROSITE" id="PS50089"/>
    </source>
</evidence>
<dbReference type="CDD" id="cd16647">
    <property type="entry name" value="mRING-HC-C3HC5_NEU1"/>
    <property type="match status" value="1"/>
</dbReference>
<feature type="compositionally biased region" description="Low complexity" evidence="4">
    <location>
        <begin position="136"/>
        <end position="158"/>
    </location>
</feature>
<dbReference type="Pfam" id="PF13920">
    <property type="entry name" value="zf-C3HC4_3"/>
    <property type="match status" value="1"/>
</dbReference>
<feature type="region of interest" description="Disordered" evidence="4">
    <location>
        <begin position="1"/>
        <end position="24"/>
    </location>
</feature>
<dbReference type="PANTHER" id="PTHR46519:SF2">
    <property type="entry name" value="RING_U-BOX SUPERFAMILY PROTEIN"/>
    <property type="match status" value="1"/>
</dbReference>
<keyword evidence="2" id="KW-0862">Zinc</keyword>
<accession>A0A8S3VPL2</accession>
<evidence type="ECO:0000256" key="1">
    <source>
        <dbReference type="ARBA" id="ARBA00022771"/>
    </source>
</evidence>
<feature type="region of interest" description="Disordered" evidence="4">
    <location>
        <begin position="131"/>
        <end position="230"/>
    </location>
</feature>
<protein>
    <recommendedName>
        <fullName evidence="5">RING-type domain-containing protein</fullName>
    </recommendedName>
</protein>
<evidence type="ECO:0000256" key="2">
    <source>
        <dbReference type="ARBA" id="ARBA00022833"/>
    </source>
</evidence>
<dbReference type="PROSITE" id="PS50089">
    <property type="entry name" value="ZF_RING_2"/>
    <property type="match status" value="1"/>
</dbReference>
<dbReference type="Proteomes" id="UP000683360">
    <property type="component" value="Unassembled WGS sequence"/>
</dbReference>
<keyword evidence="1 3" id="KW-0479">Metal-binding</keyword>
<dbReference type="AlphaFoldDB" id="A0A8S3VPL2"/>
<feature type="domain" description="RING-type" evidence="5">
    <location>
        <begin position="420"/>
        <end position="459"/>
    </location>
</feature>
<keyword evidence="1 3" id="KW-0863">Zinc-finger</keyword>
<evidence type="ECO:0000256" key="3">
    <source>
        <dbReference type="PROSITE-ProRule" id="PRU00175"/>
    </source>
</evidence>
<organism evidence="6 7">
    <name type="scientific">Mytilus edulis</name>
    <name type="common">Blue mussel</name>
    <dbReference type="NCBI Taxonomy" id="6550"/>
    <lineage>
        <taxon>Eukaryota</taxon>
        <taxon>Metazoa</taxon>
        <taxon>Spiralia</taxon>
        <taxon>Lophotrochozoa</taxon>
        <taxon>Mollusca</taxon>
        <taxon>Bivalvia</taxon>
        <taxon>Autobranchia</taxon>
        <taxon>Pteriomorphia</taxon>
        <taxon>Mytilida</taxon>
        <taxon>Mytiloidea</taxon>
        <taxon>Mytilidae</taxon>
        <taxon>Mytilinae</taxon>
        <taxon>Mytilus</taxon>
    </lineage>
</organism>
<dbReference type="GO" id="GO:0008270">
    <property type="term" value="F:zinc ion binding"/>
    <property type="evidence" value="ECO:0007669"/>
    <property type="project" value="UniProtKB-KW"/>
</dbReference>
<reference evidence="6" key="1">
    <citation type="submission" date="2021-03" db="EMBL/GenBank/DDBJ databases">
        <authorList>
            <person name="Bekaert M."/>
        </authorList>
    </citation>
    <scope>NUCLEOTIDE SEQUENCE</scope>
</reference>
<proteinExistence type="predicted"/>
<feature type="compositionally biased region" description="Low complexity" evidence="4">
    <location>
        <begin position="205"/>
        <end position="222"/>
    </location>
</feature>
<evidence type="ECO:0000313" key="7">
    <source>
        <dbReference type="Proteomes" id="UP000683360"/>
    </source>
</evidence>
<comment type="caution">
    <text evidence="6">The sequence shown here is derived from an EMBL/GenBank/DDBJ whole genome shotgun (WGS) entry which is preliminary data.</text>
</comment>
<evidence type="ECO:0000256" key="4">
    <source>
        <dbReference type="SAM" id="MobiDB-lite"/>
    </source>
</evidence>
<name>A0A8S3VPL2_MYTED</name>
<dbReference type="InterPro" id="IPR001841">
    <property type="entry name" value="Znf_RING"/>
</dbReference>
<dbReference type="SUPFAM" id="SSF57850">
    <property type="entry name" value="RING/U-box"/>
    <property type="match status" value="1"/>
</dbReference>
<evidence type="ECO:0000313" key="6">
    <source>
        <dbReference type="EMBL" id="CAG2257218.1"/>
    </source>
</evidence>
<feature type="compositionally biased region" description="Polar residues" evidence="4">
    <location>
        <begin position="7"/>
        <end position="20"/>
    </location>
</feature>
<dbReference type="Gene3D" id="3.30.40.10">
    <property type="entry name" value="Zinc/RING finger domain, C3HC4 (zinc finger)"/>
    <property type="match status" value="1"/>
</dbReference>
<dbReference type="OrthoDB" id="6078042at2759"/>
<sequence>MAEGGQNIETKSNAEGNTMTSHEETEDVAMLQLLQKMKSDRMHELRQIQQGERPVTGTDSRDNINSFFAKRLDAQAAAQGKENVPVNVDDVEEHRPDTVVVEIQGLVDQHRVSNVLTTNFRRRLENIIRGSISTVTRNNSPRPSPQSSTRPTPSPQNSERQSPVPAPRSSTTPPISGSQSPVPQPRLRNTAIPQHVADVTDRSRSNSLASTNSSSSSETETTPINAPIPPFFERMVPQEYSGPNLPMTLENIESLHRENVVQEISELVHRQLVTSSLESTFRNVLEITMQDRLGQSGTDGQRVQEFVRNIHPTQPIQRNDFSNIGLPPPGNDNWDNISITSVSAHAVPYTQSNLHMSREIHSLKSQLEEMKNMMKLSFDLQLDIQRAIRQEVSAALAQVQVGAEGGTPLKKCKPVSDTHCLICLDNHSDSVLYQCGHMCVCYACGRHLMSRNAKCPVCRAPIKDIIRAYKSNED</sequence>
<dbReference type="PANTHER" id="PTHR46519">
    <property type="entry name" value="RING/U-BOX SUPERFAMILY PROTEIN"/>
    <property type="match status" value="1"/>
</dbReference>
<keyword evidence="7" id="KW-1185">Reference proteome</keyword>